<dbReference type="InterPro" id="IPR058563">
    <property type="entry name" value="Trs120_TRAPPC9_N"/>
</dbReference>
<dbReference type="PANTHER" id="PTHR21512:SF5">
    <property type="entry name" value="TRAFFICKING PROTEIN PARTICLE COMPLEX SUBUNIT 9"/>
    <property type="match status" value="1"/>
</dbReference>
<dbReference type="PANTHER" id="PTHR21512">
    <property type="entry name" value="TRAFFICKING PROTEIN PARTICLE COMPLEX SUBUNIT 9"/>
    <property type="match status" value="1"/>
</dbReference>
<dbReference type="InterPro" id="IPR013935">
    <property type="entry name" value="Trs120_TRAPPC9"/>
</dbReference>
<feature type="region of interest" description="Disordered" evidence="3">
    <location>
        <begin position="70"/>
        <end position="107"/>
    </location>
</feature>
<dbReference type="InterPro" id="IPR058568">
    <property type="entry name" value="Ig_TRAPPC9_Trs120_4th"/>
</dbReference>
<name>A0A427XKE7_9TREE</name>
<dbReference type="InterPro" id="IPR058565">
    <property type="entry name" value="Ig_TRAPPC9_Trs120_1st"/>
</dbReference>
<evidence type="ECO:0000259" key="7">
    <source>
        <dbReference type="Pfam" id="PF26282"/>
    </source>
</evidence>
<protein>
    <recommendedName>
        <fullName evidence="11">Transport protein particle subunit trs120</fullName>
    </recommendedName>
</protein>
<feature type="domain" description="Trs120/TRAPPC9 N-terminal" evidence="4">
    <location>
        <begin position="304"/>
        <end position="486"/>
    </location>
</feature>
<feature type="region of interest" description="Disordered" evidence="3">
    <location>
        <begin position="1005"/>
        <end position="1044"/>
    </location>
</feature>
<evidence type="ECO:0000259" key="6">
    <source>
        <dbReference type="Pfam" id="PF26254"/>
    </source>
</evidence>
<dbReference type="GeneID" id="39585950"/>
<sequence>MSFQGPLSPIADPLSLARLQVLLIPVHHGGAGVGAHTDADGIAFPALTDEVYDYWSKMFHKVQTLRGDEIVHDRSRPNDVHGPSVPTHRRGSAAETPRSRFLPTTSSTSLSRTASANYVHLSYPAQPPAKHLYPLSLLRMSAFPLVVIGVAADDGEYEAEGYEIPGTGVKPKASPSLRINNNWTQTFERTLADFLPPTAAFPLVKRLVLVPSTTPTSGSRTPGSATFNSRSAWIPSPFTCRAPHDGAEGWVTKLMGEVIGQVFGELGELAASLESPAGLHTLSGTLLPSLSATMPQSDEYSASPGPMEAEERLRSPAAGSGSGHSTPRPPSMVHSQSLPVVPLASRSQGSVRSLTPGGRPTAIQAPSAPPIQSAAITAAQPASPASSNPFRRSAALISRSSSASSASGSLSSSLAKDPTGLGKYTTAMLTGIAGGRLLKLLGDMYLLTGVYADAIRCYDEGAERCRAVGDVLWEALAREGRAVAGIGEAWEGRDGSTITTPFPLSPIPVEIMSHYLSALACLTRAPLPFPPTILSPTPQSGDVSISIPGVSAAHPTNIGSGEGLLAYLYATLCLRISHFALFMFAAGGWGSIAVSSLISYSLPRSFPAPVENKDDVAAARRRRIVLGQLALSSQLSRSTILGHAEAALAPFRLAMTKAEQLAVHVEVVWLARWLEMERKEARVTREIIKLVSSVVVEGREEHTRWMSRVNSGLGLGVPIGRSDPQVMSHSVAFRRKEVTEGNAGVMDLIQRVCAALGVEILPLGVDAVTVPGIQGSNELNEPRFGWADLQVETLKEAIAVAENLPDHPSVVRLCLSALHSLYTYLSPANQSYLAKLYPQALSTIRRRAIEFNGIPWWLPGRLVLSVEVSSLPVNRVPFEHAQDEISSPAQGRKDPFLYNPRVKSPEAGKTVLVANEQVDVFVTLQNVFAFDLDIQDLSLLTSGAPFITTPLPLILPASSVQTVRVTGIAPNAGSLEIRGVNVRLVDGSTAEFLLPVVDSAEQKRDSKRRSRLLAETAKTKRQGLQARKSVQYPTGEAPKSSNAPSHRWLQCQVVEEQPLLWIKRTSLTHGTVMLYNGETSTIRITLENTSQVPVDFVKLSFEDSVTREAQAILAEGEVSPEQAYELDFDSLNRPVFTWDNSAELSIPAGGRTTISVQCLGKVGCTDALIRIDYGYVKRDASGVAKTFHTRQLAFPVLFTVYHTLECYSVDLASIRPSESHKKATEKIAKDGIPRSRSGTFAASADDELRSALAQSDERNVLFCMNVRNQYSVPFEVALATKQEGELGASGNSLVVTRLVPPGATERLVLPIQRQSLTQEERARPIPALSGRQYVVQKEKKTADEQQRLRELFWFRERLHSMVEVSWREPGSLRSGHLSLRDQQLTPTQLESFRLDELAITLAVEPRDGQTALSAMDFVDLRITVANNLEREIRPYVRLEALPTNASDGSWSSPAATAPRRVSSLPAAPVRVPKTVAFDGVLAATLPMLAPGDTASHTVGAALLASGMYTFRAAAEEVTSVEPASASFAAFAALPPTVRFSHSVSVDVA</sequence>
<dbReference type="Pfam" id="PF26283">
    <property type="entry name" value="Ig_TRAPPC9-Trs120_4th"/>
    <property type="match status" value="1"/>
</dbReference>
<dbReference type="STRING" id="105984.A0A427XKE7"/>
<proteinExistence type="predicted"/>
<gene>
    <name evidence="9" type="ORF">EHS24_001407</name>
</gene>
<feature type="compositionally biased region" description="Basic and acidic residues" evidence="3">
    <location>
        <begin position="70"/>
        <end position="79"/>
    </location>
</feature>
<feature type="domain" description="Trs120/TRAPPC9 fourth Ig-like" evidence="8">
    <location>
        <begin position="1408"/>
        <end position="1522"/>
    </location>
</feature>
<feature type="region of interest" description="Disordered" evidence="3">
    <location>
        <begin position="294"/>
        <end position="391"/>
    </location>
</feature>
<accession>A0A427XKE7</accession>
<dbReference type="Proteomes" id="UP000279236">
    <property type="component" value="Unassembled WGS sequence"/>
</dbReference>
<evidence type="ECO:0000313" key="9">
    <source>
        <dbReference type="EMBL" id="RSH79365.1"/>
    </source>
</evidence>
<keyword evidence="10" id="KW-1185">Reference proteome</keyword>
<dbReference type="EMBL" id="RSCE01000010">
    <property type="protein sequence ID" value="RSH79365.1"/>
    <property type="molecule type" value="Genomic_DNA"/>
</dbReference>
<evidence type="ECO:0000256" key="1">
    <source>
        <dbReference type="ARBA" id="ARBA00004555"/>
    </source>
</evidence>
<feature type="domain" description="Trs120/TRAPPC9 TPR region" evidence="5">
    <location>
        <begin position="567"/>
        <end position="843"/>
    </location>
</feature>
<dbReference type="Pfam" id="PF08626">
    <property type="entry name" value="TRAPPC9-Trs120"/>
    <property type="match status" value="1"/>
</dbReference>
<evidence type="ECO:0000256" key="3">
    <source>
        <dbReference type="SAM" id="MobiDB-lite"/>
    </source>
</evidence>
<dbReference type="Pfam" id="PF26282">
    <property type="entry name" value="Ig_TRAPPC9-Trs120_3rd"/>
    <property type="match status" value="1"/>
</dbReference>
<dbReference type="InterPro" id="IPR058567">
    <property type="entry name" value="Ig_TRAPPC9_Trs120_3rd"/>
</dbReference>
<organism evidence="9 10">
    <name type="scientific">Apiotrichum porosum</name>
    <dbReference type="NCBI Taxonomy" id="105984"/>
    <lineage>
        <taxon>Eukaryota</taxon>
        <taxon>Fungi</taxon>
        <taxon>Dikarya</taxon>
        <taxon>Basidiomycota</taxon>
        <taxon>Agaricomycotina</taxon>
        <taxon>Tremellomycetes</taxon>
        <taxon>Trichosporonales</taxon>
        <taxon>Trichosporonaceae</taxon>
        <taxon>Apiotrichum</taxon>
    </lineage>
</organism>
<feature type="domain" description="Trs120/TRAPPC9 first Ig-like" evidence="6">
    <location>
        <begin position="863"/>
        <end position="1056"/>
    </location>
</feature>
<comment type="caution">
    <text evidence="9">The sequence shown here is derived from an EMBL/GenBank/DDBJ whole genome shotgun (WGS) entry which is preliminary data.</text>
</comment>
<keyword evidence="2" id="KW-0333">Golgi apparatus</keyword>
<evidence type="ECO:0000313" key="10">
    <source>
        <dbReference type="Proteomes" id="UP000279236"/>
    </source>
</evidence>
<dbReference type="Pfam" id="PF26254">
    <property type="entry name" value="Ig_TRAPPC9-Trs120_1st"/>
    <property type="match status" value="1"/>
</dbReference>
<comment type="subcellular location">
    <subcellularLocation>
        <location evidence="1">Golgi apparatus</location>
    </subcellularLocation>
</comment>
<evidence type="ECO:0008006" key="11">
    <source>
        <dbReference type="Google" id="ProtNLM"/>
    </source>
</evidence>
<evidence type="ECO:0000256" key="2">
    <source>
        <dbReference type="ARBA" id="ARBA00023034"/>
    </source>
</evidence>
<dbReference type="RefSeq" id="XP_028474512.1">
    <property type="nucleotide sequence ID" value="XM_028617205.1"/>
</dbReference>
<dbReference type="InterPro" id="IPR058564">
    <property type="entry name" value="TPR_TRAPPC9_Trs120"/>
</dbReference>
<dbReference type="GO" id="GO:0005802">
    <property type="term" value="C:trans-Golgi network"/>
    <property type="evidence" value="ECO:0007669"/>
    <property type="project" value="TreeGrafter"/>
</dbReference>
<evidence type="ECO:0000259" key="5">
    <source>
        <dbReference type="Pfam" id="PF26251"/>
    </source>
</evidence>
<dbReference type="OrthoDB" id="27962at2759"/>
<feature type="domain" description="Trs120/TRAPPC9 third Ig-like" evidence="7">
    <location>
        <begin position="1253"/>
        <end position="1391"/>
    </location>
</feature>
<dbReference type="Pfam" id="PF26251">
    <property type="entry name" value="TPR_TRAPPC9-Trs120"/>
    <property type="match status" value="1"/>
</dbReference>
<dbReference type="Pfam" id="PF26280">
    <property type="entry name" value="Ig_TRAPPC9-Trs120_2nd"/>
    <property type="match status" value="1"/>
</dbReference>
<evidence type="ECO:0000259" key="4">
    <source>
        <dbReference type="Pfam" id="PF08626"/>
    </source>
</evidence>
<evidence type="ECO:0000259" key="8">
    <source>
        <dbReference type="Pfam" id="PF26283"/>
    </source>
</evidence>
<reference evidence="9 10" key="1">
    <citation type="submission" date="2018-11" db="EMBL/GenBank/DDBJ databases">
        <title>Genome sequence of Apiotrichum porosum DSM 27194.</title>
        <authorList>
            <person name="Aliyu H."/>
            <person name="Gorte O."/>
            <person name="Ochsenreither K."/>
        </authorList>
    </citation>
    <scope>NUCLEOTIDE SEQUENCE [LARGE SCALE GENOMIC DNA]</scope>
    <source>
        <strain evidence="9 10">DSM 27194</strain>
    </source>
</reference>
<feature type="compositionally biased region" description="Low complexity" evidence="3">
    <location>
        <begin position="360"/>
        <end position="391"/>
    </location>
</feature>